<evidence type="ECO:0000313" key="2">
    <source>
        <dbReference type="Proteomes" id="UP000824533"/>
    </source>
</evidence>
<protein>
    <submittedName>
        <fullName evidence="1">Uncharacterized protein</fullName>
    </submittedName>
</protein>
<proteinExistence type="predicted"/>
<gene>
    <name evidence="1" type="ORF">K1T71_014266</name>
</gene>
<keyword evidence="2" id="KW-1185">Reference proteome</keyword>
<evidence type="ECO:0000313" key="1">
    <source>
        <dbReference type="EMBL" id="KAJ0170338.1"/>
    </source>
</evidence>
<accession>A0ACC1CFN8</accession>
<comment type="caution">
    <text evidence="1">The sequence shown here is derived from an EMBL/GenBank/DDBJ whole genome shotgun (WGS) entry which is preliminary data.</text>
</comment>
<sequence>MEITVELFDKVCRACLSQSSNMKSLLTKTKDNRKLLDMLCVIGNISINLEDMLPKQVCNDCEIILNKADAFKRRCVESNTYLKKIQDDYLKVEAEVTNDDKSTILLLEPASVIELKFENPSDTKNESLSKFPNSTNNIDKINNTVLKYGSENSKSSDKRPIKREFDNDSSDNNSLGGDFDDTNLEAIDINITPIDSLNTNNMDAVILCQCGLVLNDSQAYKFHLSITNCDKIRKPQIKWMKNENEVICPRCNKDFENTSLWKEHYVSNCDETFKPDTDVELPNYQCSMCSRKYKSKKTLASHIRRLHKASTCHKCPRCDREFKHKAFLDNHIVSVHMNDQVSCEYCNKQCLNQEELKKHREEHMGKKHQCTICKKVFTMLCTLKEHLRTHTGEKPFLCSFCGRGFSQKNNLQQHVMRHQGNKPFKCESCEKRFVSKGELEAHTRKHSGAHPFICDDCGNGFTTSSSLLKHRRIHTGERPYKCDFCPMSFTASGTLTNHRRTHTGERPYQCSHCEKAFVQRNDLVSHIRCHTGERPYSCDHCGQGFRKATGLKAHLKVHGK</sequence>
<dbReference type="EMBL" id="CM034414">
    <property type="protein sequence ID" value="KAJ0170338.1"/>
    <property type="molecule type" value="Genomic_DNA"/>
</dbReference>
<dbReference type="Proteomes" id="UP000824533">
    <property type="component" value="Linkage Group LG28"/>
</dbReference>
<name>A0ACC1CFN8_9NEOP</name>
<reference evidence="1 2" key="1">
    <citation type="journal article" date="2021" name="Front. Genet.">
        <title>Chromosome-Level Genome Assembly Reveals Significant Gene Expansion in the Toll and IMD Signaling Pathways of Dendrolimus kikuchii.</title>
        <authorList>
            <person name="Zhou J."/>
            <person name="Wu P."/>
            <person name="Xiong Z."/>
            <person name="Liu N."/>
            <person name="Zhao N."/>
            <person name="Ji M."/>
            <person name="Qiu Y."/>
            <person name="Yang B."/>
        </authorList>
    </citation>
    <scope>NUCLEOTIDE SEQUENCE [LARGE SCALE GENOMIC DNA]</scope>
    <source>
        <strain evidence="1">Ann1</strain>
    </source>
</reference>
<organism evidence="1 2">
    <name type="scientific">Dendrolimus kikuchii</name>
    <dbReference type="NCBI Taxonomy" id="765133"/>
    <lineage>
        <taxon>Eukaryota</taxon>
        <taxon>Metazoa</taxon>
        <taxon>Ecdysozoa</taxon>
        <taxon>Arthropoda</taxon>
        <taxon>Hexapoda</taxon>
        <taxon>Insecta</taxon>
        <taxon>Pterygota</taxon>
        <taxon>Neoptera</taxon>
        <taxon>Endopterygota</taxon>
        <taxon>Lepidoptera</taxon>
        <taxon>Glossata</taxon>
        <taxon>Ditrysia</taxon>
        <taxon>Bombycoidea</taxon>
        <taxon>Lasiocampidae</taxon>
        <taxon>Dendrolimus</taxon>
    </lineage>
</organism>